<comment type="caution">
    <text evidence="1">The sequence shown here is derived from an EMBL/GenBank/DDBJ whole genome shotgun (WGS) entry which is preliminary data.</text>
</comment>
<keyword evidence="2" id="KW-1185">Reference proteome</keyword>
<proteinExistence type="predicted"/>
<accession>A0ABS8D6G2</accession>
<dbReference type="EMBL" id="JAJBZT010000004">
    <property type="protein sequence ID" value="MCB6183785.1"/>
    <property type="molecule type" value="Genomic_DNA"/>
</dbReference>
<dbReference type="Proteomes" id="UP001165395">
    <property type="component" value="Unassembled WGS sequence"/>
</dbReference>
<evidence type="ECO:0000313" key="2">
    <source>
        <dbReference type="Proteomes" id="UP001165395"/>
    </source>
</evidence>
<dbReference type="RefSeq" id="WP_227180555.1">
    <property type="nucleotide sequence ID" value="NZ_JAJBZT010000004.1"/>
</dbReference>
<name>A0ABS8D6G2_9NEIS</name>
<organism evidence="1 2">
    <name type="scientific">Leeia speluncae</name>
    <dbReference type="NCBI Taxonomy" id="2884804"/>
    <lineage>
        <taxon>Bacteria</taxon>
        <taxon>Pseudomonadati</taxon>
        <taxon>Pseudomonadota</taxon>
        <taxon>Betaproteobacteria</taxon>
        <taxon>Neisseriales</taxon>
        <taxon>Leeiaceae</taxon>
        <taxon>Leeia</taxon>
    </lineage>
</organism>
<protein>
    <submittedName>
        <fullName evidence="1">Uncharacterized protein</fullName>
    </submittedName>
</protein>
<gene>
    <name evidence="1" type="ORF">LIN78_09525</name>
</gene>
<reference evidence="1" key="1">
    <citation type="submission" date="2021-10" db="EMBL/GenBank/DDBJ databases">
        <title>The complete genome sequence of Leeia sp. TBRC 13508.</title>
        <authorList>
            <person name="Charoenyingcharoen P."/>
            <person name="Yukphan P."/>
        </authorList>
    </citation>
    <scope>NUCLEOTIDE SEQUENCE</scope>
    <source>
        <strain evidence="1">TBRC 13508</strain>
    </source>
</reference>
<evidence type="ECO:0000313" key="1">
    <source>
        <dbReference type="EMBL" id="MCB6183785.1"/>
    </source>
</evidence>
<sequence length="320" mass="35221">MTADGVAAVTHPFQVHVLRANHPTRPLALWLSYTGPQAGTSGNGEVAAAFFDGEHNAVWHVRQQVPNSFCRINYETDELRLDESTLTPDQVSGSAPGNNCHLFWDLQMHPLTEQLQSNPLLSVDTESVQSHLMFNGTIWLDGEPIEVRSWFGSRVDDQGQKTFRRLAWAQVVGFDNNPHAFFECSTQRMMLGAKWSPWMSMFTLTYAGSVYAINSLCDGIMEDNNSGSLVWRFDAKQAGVRIQGQVQAPAAFFARFTMPGVGAKDAVMHTKLANCIVTLTRPGKTPATLSSLHRASFEMSGEKHCLGVSVVTCMPETGLA</sequence>